<name>A0AA38RXJ9_9PEZI</name>
<dbReference type="Proteomes" id="UP001174694">
    <property type="component" value="Unassembled WGS sequence"/>
</dbReference>
<proteinExistence type="inferred from homology"/>
<dbReference type="Gene3D" id="3.40.50.1820">
    <property type="entry name" value="alpha/beta hydrolase"/>
    <property type="match status" value="1"/>
</dbReference>
<evidence type="ECO:0000256" key="1">
    <source>
        <dbReference type="ARBA" id="ARBA00029464"/>
    </source>
</evidence>
<dbReference type="Gene3D" id="1.10.10.800">
    <property type="match status" value="1"/>
</dbReference>
<sequence length="317" mass="33917">MPSPISVNFLSRGISIAGHLYTPHPDAPNRKHAAIVVGHPTSGVKEQAAGLYARLLAEAGFIALTFDAGYQGESGGEPHGLEDPYQRVEDFKSAVTYLSTLDEPQGVRVDAQRIGILGICASGGYVSFAAQTDLRMRAVATVSAGCLGETTRHGIEGSGPSSLVTPELLSSLLKQSGHARISAAKTGEAFLVAMLPETAAGLPNDIPENGALKEGIDYYKTPRGAHPRSTNKEVMWSVDLRANYDSFAFNYMISPRPLLMIAGGDADTAYLSRRGIEKAREPKELYIIPGKTHVDLYDDTSVTLPKLVGFMEKALCQ</sequence>
<dbReference type="SUPFAM" id="SSF53474">
    <property type="entry name" value="alpha/beta-Hydrolases"/>
    <property type="match status" value="1"/>
</dbReference>
<evidence type="ECO:0000259" key="2">
    <source>
        <dbReference type="Pfam" id="PF01738"/>
    </source>
</evidence>
<dbReference type="Pfam" id="PF01738">
    <property type="entry name" value="DLH"/>
    <property type="match status" value="1"/>
</dbReference>
<dbReference type="PANTHER" id="PTHR47751">
    <property type="entry name" value="SUPERFAMILY HYDROLASE, PUTATIVE (AFU_ORTHOLOGUE AFUA_2G16580)-RELATED"/>
    <property type="match status" value="1"/>
</dbReference>
<keyword evidence="4" id="KW-1185">Reference proteome</keyword>
<dbReference type="EMBL" id="JANBVO010000009">
    <property type="protein sequence ID" value="KAJ9149887.1"/>
    <property type="molecule type" value="Genomic_DNA"/>
</dbReference>
<protein>
    <submittedName>
        <fullName evidence="3">Alpha/beta-hydrolase</fullName>
    </submittedName>
</protein>
<comment type="caution">
    <text evidence="3">The sequence shown here is derived from an EMBL/GenBank/DDBJ whole genome shotgun (WGS) entry which is preliminary data.</text>
</comment>
<dbReference type="GO" id="GO:0016787">
    <property type="term" value="F:hydrolase activity"/>
    <property type="evidence" value="ECO:0007669"/>
    <property type="project" value="InterPro"/>
</dbReference>
<gene>
    <name evidence="3" type="ORF">NKR23_g4174</name>
</gene>
<dbReference type="AlphaFoldDB" id="A0AA38RXJ9"/>
<feature type="domain" description="Dienelactone hydrolase" evidence="2">
    <location>
        <begin position="24"/>
        <end position="140"/>
    </location>
</feature>
<dbReference type="InterPro" id="IPR002925">
    <property type="entry name" value="Dienelactn_hydro"/>
</dbReference>
<dbReference type="InterPro" id="IPR029058">
    <property type="entry name" value="AB_hydrolase_fold"/>
</dbReference>
<accession>A0AA38RXJ9</accession>
<evidence type="ECO:0000313" key="3">
    <source>
        <dbReference type="EMBL" id="KAJ9149887.1"/>
    </source>
</evidence>
<organism evidence="3 4">
    <name type="scientific">Pleurostoma richardsiae</name>
    <dbReference type="NCBI Taxonomy" id="41990"/>
    <lineage>
        <taxon>Eukaryota</taxon>
        <taxon>Fungi</taxon>
        <taxon>Dikarya</taxon>
        <taxon>Ascomycota</taxon>
        <taxon>Pezizomycotina</taxon>
        <taxon>Sordariomycetes</taxon>
        <taxon>Sordariomycetidae</taxon>
        <taxon>Calosphaeriales</taxon>
        <taxon>Pleurostomataceae</taxon>
        <taxon>Pleurostoma</taxon>
    </lineage>
</organism>
<reference evidence="3" key="1">
    <citation type="submission" date="2022-07" db="EMBL/GenBank/DDBJ databases">
        <title>Fungi with potential for degradation of polypropylene.</title>
        <authorList>
            <person name="Gostincar C."/>
        </authorList>
    </citation>
    <scope>NUCLEOTIDE SEQUENCE</scope>
    <source>
        <strain evidence="3">EXF-13308</strain>
    </source>
</reference>
<comment type="similarity">
    <text evidence="1">Belongs to the polyketide transferase af380 family.</text>
</comment>
<dbReference type="PANTHER" id="PTHR47751:SF1">
    <property type="entry name" value="SUPERFAMILY HYDROLASE, PUTATIVE (AFU_ORTHOLOGUE AFUA_2G16580)-RELATED"/>
    <property type="match status" value="1"/>
</dbReference>
<dbReference type="InterPro" id="IPR051411">
    <property type="entry name" value="Polyketide_trans_af380"/>
</dbReference>
<evidence type="ECO:0000313" key="4">
    <source>
        <dbReference type="Proteomes" id="UP001174694"/>
    </source>
</evidence>